<evidence type="ECO:0000256" key="6">
    <source>
        <dbReference type="ARBA" id="ARBA00022801"/>
    </source>
</evidence>
<dbReference type="EC" id="3.4.19.12" evidence="3"/>
<evidence type="ECO:0000256" key="4">
    <source>
        <dbReference type="ARBA" id="ARBA00022670"/>
    </source>
</evidence>
<dbReference type="PROSITE" id="PS50235">
    <property type="entry name" value="USP_3"/>
    <property type="match status" value="1"/>
</dbReference>
<evidence type="ECO:0000259" key="12">
    <source>
        <dbReference type="PROSITE" id="PS50235"/>
    </source>
</evidence>
<dbReference type="Pfam" id="PF00443">
    <property type="entry name" value="UCH"/>
    <property type="match status" value="1"/>
</dbReference>
<dbReference type="InterPro" id="IPR050164">
    <property type="entry name" value="Peptidase_C19"/>
</dbReference>
<feature type="compositionally biased region" description="Polar residues" evidence="11">
    <location>
        <begin position="1034"/>
        <end position="1045"/>
    </location>
</feature>
<evidence type="ECO:0000256" key="3">
    <source>
        <dbReference type="ARBA" id="ARBA00012759"/>
    </source>
</evidence>
<dbReference type="InterPro" id="IPR001394">
    <property type="entry name" value="Peptidase_C19_UCH"/>
</dbReference>
<dbReference type="GO" id="GO:0006508">
    <property type="term" value="P:proteolysis"/>
    <property type="evidence" value="ECO:0007669"/>
    <property type="project" value="UniProtKB-KW"/>
</dbReference>
<feature type="compositionally biased region" description="Polar residues" evidence="11">
    <location>
        <begin position="944"/>
        <end position="955"/>
    </location>
</feature>
<dbReference type="PROSITE" id="PS00973">
    <property type="entry name" value="USP_2"/>
    <property type="match status" value="1"/>
</dbReference>
<dbReference type="CDD" id="cd02659">
    <property type="entry name" value="peptidase_C19C"/>
    <property type="match status" value="1"/>
</dbReference>
<feature type="compositionally biased region" description="Basic and acidic residues" evidence="11">
    <location>
        <begin position="452"/>
        <end position="465"/>
    </location>
</feature>
<reference evidence="13 14" key="1">
    <citation type="submission" date="2020-11" db="EMBL/GenBank/DDBJ databases">
        <authorList>
            <person name="Wallbank WR R."/>
            <person name="Pardo Diaz C."/>
            <person name="Kozak K."/>
            <person name="Martin S."/>
            <person name="Jiggins C."/>
            <person name="Moest M."/>
            <person name="Warren A I."/>
            <person name="Generalovic N T."/>
            <person name="Byers J.R.P. K."/>
            <person name="Montejo-Kovacevich G."/>
            <person name="Yen C E."/>
        </authorList>
    </citation>
    <scope>NUCLEOTIDE SEQUENCE [LARGE SCALE GENOMIC DNA]</scope>
</reference>
<gene>
    <name evidence="13" type="ORF">HERILL_LOCUS6403</name>
</gene>
<dbReference type="InterPro" id="IPR045578">
    <property type="entry name" value="USP47_C"/>
</dbReference>
<dbReference type="Gene3D" id="3.90.70.10">
    <property type="entry name" value="Cysteine proteinases"/>
    <property type="match status" value="1"/>
</dbReference>
<proteinExistence type="inferred from homology"/>
<protein>
    <recommendedName>
        <fullName evidence="8">Ubiquitin carboxyl-terminal hydrolase 47</fullName>
        <ecNumber evidence="3">3.4.19.12</ecNumber>
    </recommendedName>
    <alternativeName>
        <fullName evidence="9">Ubiquitin thioesterase 47</fullName>
    </alternativeName>
    <alternativeName>
        <fullName evidence="10">Ubiquitin-specific-processing protease 47</fullName>
    </alternativeName>
</protein>
<evidence type="ECO:0000256" key="8">
    <source>
        <dbReference type="ARBA" id="ARBA00026136"/>
    </source>
</evidence>
<dbReference type="InterPro" id="IPR018200">
    <property type="entry name" value="USP_CS"/>
</dbReference>
<dbReference type="Pfam" id="PF19718">
    <property type="entry name" value="USP47_C"/>
    <property type="match status" value="1"/>
</dbReference>
<dbReference type="OrthoDB" id="289038at2759"/>
<evidence type="ECO:0000313" key="14">
    <source>
        <dbReference type="Proteomes" id="UP000594454"/>
    </source>
</evidence>
<feature type="region of interest" description="Disordered" evidence="11">
    <location>
        <begin position="1029"/>
        <end position="1053"/>
    </location>
</feature>
<dbReference type="InterPro" id="IPR028889">
    <property type="entry name" value="USP"/>
</dbReference>
<dbReference type="GO" id="GO:0016579">
    <property type="term" value="P:protein deubiquitination"/>
    <property type="evidence" value="ECO:0007669"/>
    <property type="project" value="InterPro"/>
</dbReference>
<dbReference type="Proteomes" id="UP000594454">
    <property type="component" value="Chromosome 2"/>
</dbReference>
<evidence type="ECO:0000256" key="9">
    <source>
        <dbReference type="ARBA" id="ARBA00029910"/>
    </source>
</evidence>
<dbReference type="SUPFAM" id="SSF54001">
    <property type="entry name" value="Cysteine proteinases"/>
    <property type="match status" value="1"/>
</dbReference>
<feature type="region of interest" description="Disordered" evidence="11">
    <location>
        <begin position="868"/>
        <end position="888"/>
    </location>
</feature>
<dbReference type="EMBL" id="LR899010">
    <property type="protein sequence ID" value="CAD7083442.1"/>
    <property type="molecule type" value="Genomic_DNA"/>
</dbReference>
<keyword evidence="4" id="KW-0645">Protease</keyword>
<dbReference type="GO" id="GO:0005634">
    <property type="term" value="C:nucleus"/>
    <property type="evidence" value="ECO:0007669"/>
    <property type="project" value="TreeGrafter"/>
</dbReference>
<keyword evidence="5" id="KW-0833">Ubl conjugation pathway</keyword>
<evidence type="ECO:0000256" key="10">
    <source>
        <dbReference type="ARBA" id="ARBA00032453"/>
    </source>
</evidence>
<accession>A0A7R8UMW1</accession>
<dbReference type="InParanoid" id="A0A7R8UMW1"/>
<keyword evidence="6" id="KW-0378">Hydrolase</keyword>
<evidence type="ECO:0000313" key="13">
    <source>
        <dbReference type="EMBL" id="CAD7083442.1"/>
    </source>
</evidence>
<sequence length="1392" mass="157342">MDDGLQCTPDEMVWLKPDPAGDDQKTLCRVVNTLPNSNREKISIVVRPTYTVEQVYKNIETQFNYSSFDLVLDSKETKVALNDKRKTLLYDVPGFQKNTKNTLLIMPSENSTTNLVQKWMDGKKKTDDNDSTNLSALTPDSLSDMDLALGASASPTETEPLPAIPQAPALPMYDVKMNDQKIKLKLYSSPKSTSRYVGLVNQAMTCYLNSLLQALFMTPEFRNALYHWEFDGIDEAKSIPYQLQKLFLNLQTSQKAAVETTDLTRSFGWDSTEAWQQHDIQELCRVMFDALEQKFKNTDQADLINRLYEGKMIDYVKCLECCTEKSREDTFLDIPLPVRPFGSTVAYGSIEEALRAFVQPETLDGNNQYLCEKCNKKCDAHKGLKFKNFPYILTLHLKRFDFDYQTLHRIKLNDKVTFPQTLNLNSFINATDVETFGANHSQTNGFISSASSEHDNTESLTKCDDSSTTDSGAAMEEDNCSGIATTASSSHNDNDLQDDDEGIDVSASADNRLPSSNESGPYIYELFAIMIHSGSASGGHYYAYIKDFDNSEWYCFNDQTVSPITQEDIQKSFGGGSFKAYYSSIYSSSTNAYMLMYRQIEPKQNATAIKATEFPEHINQLLKRLDDKEEETRKQKASESDIIKPKVYFYNPKLRTTKFTKVYTSKSSTLEEVLESAHGLLDVRKFAPLSRCRLVAYDHLAEEILYSLEGLEKDPMENFLSEIDYLLEVRGENEEFEIYEPNGVTTRVYKVDMKTNDVDGPYLIRAIRNSTIESFKKLAAKKMKLKWKEMVVAIETYLDGAILRKDADTDTFYPQRRIFVTCAKRPTAEECEQFLQVVNTYNHLMYLYVTVPIADKETLQLLAIPPYVPRSQQPSTPKQSSSDTSKQLEGGDVVDAVMMNAAADLTASDANVIGASGDFKRSSPLPPHSGTLENGCCNAAASGGTESNSEDSSLSDGDRTLVESAPHNLSHSSTPSHSPQLSSPEDENDDKVMIGCREAKPFTSVSDDEDCFEADTDLYFRAIRLGENEDPEHMNNTPLLNGNASDSDETTPKEKVQSEFILKVLVDTRMRIGTFKRHLEPHIHVLSEYFRIVQKQSNDLKHFYLDMSEKMRSFKDGDKLHIELGRNLKKGEHKAKLYYLKLSEITNEVGKLEPVCERVFNAGSLLNDVKRDLIEHLHKLDSKYETLTMENCRLWERSGKNPLRILPAGNKLTVCDLGLSISCEIVLQECENGVSPVTGAESITLFVRRWHPSTLELDPFQEITLERDIDVRKLLSEISDIPEDKVAYSKVTSSFPATNISLLNINSSMSWFTNAATTDNYPIMYSNCGSVYFYKNSSELPKELTPEDRRELQNKEKARLERLGASTISAYSPRRERALKIYLDTSPKGRDD</sequence>
<feature type="region of interest" description="Disordered" evidence="11">
    <location>
        <begin position="447"/>
        <end position="514"/>
    </location>
</feature>
<organism evidence="13 14">
    <name type="scientific">Hermetia illucens</name>
    <name type="common">Black soldier fly</name>
    <dbReference type="NCBI Taxonomy" id="343691"/>
    <lineage>
        <taxon>Eukaryota</taxon>
        <taxon>Metazoa</taxon>
        <taxon>Ecdysozoa</taxon>
        <taxon>Arthropoda</taxon>
        <taxon>Hexapoda</taxon>
        <taxon>Insecta</taxon>
        <taxon>Pterygota</taxon>
        <taxon>Neoptera</taxon>
        <taxon>Endopterygota</taxon>
        <taxon>Diptera</taxon>
        <taxon>Brachycera</taxon>
        <taxon>Stratiomyomorpha</taxon>
        <taxon>Stratiomyidae</taxon>
        <taxon>Hermetiinae</taxon>
        <taxon>Hermetia</taxon>
    </lineage>
</organism>
<comment type="similarity">
    <text evidence="2">Belongs to the peptidase C19 family.</text>
</comment>
<evidence type="ECO:0000256" key="11">
    <source>
        <dbReference type="SAM" id="MobiDB-lite"/>
    </source>
</evidence>
<dbReference type="OMA" id="CEWIVSK"/>
<feature type="domain" description="USP" evidence="12">
    <location>
        <begin position="197"/>
        <end position="600"/>
    </location>
</feature>
<comment type="catalytic activity">
    <reaction evidence="1">
        <text>Thiol-dependent hydrolysis of ester, thioester, amide, peptide and isopeptide bonds formed by the C-terminal Gly of ubiquitin (a 76-residue protein attached to proteins as an intracellular targeting signal).</text>
        <dbReference type="EC" id="3.4.19.12"/>
    </reaction>
</comment>
<dbReference type="FunCoup" id="A0A7R8UMW1">
    <property type="interactions" value="2489"/>
</dbReference>
<dbReference type="InterPro" id="IPR038765">
    <property type="entry name" value="Papain-like_cys_pep_sf"/>
</dbReference>
<evidence type="ECO:0000256" key="7">
    <source>
        <dbReference type="ARBA" id="ARBA00022807"/>
    </source>
</evidence>
<evidence type="ECO:0000256" key="1">
    <source>
        <dbReference type="ARBA" id="ARBA00000707"/>
    </source>
</evidence>
<dbReference type="GO" id="GO:0005829">
    <property type="term" value="C:cytosol"/>
    <property type="evidence" value="ECO:0007669"/>
    <property type="project" value="TreeGrafter"/>
</dbReference>
<feature type="compositionally biased region" description="Polar residues" evidence="11">
    <location>
        <begin position="482"/>
        <end position="491"/>
    </location>
</feature>
<dbReference type="GO" id="GO:0004843">
    <property type="term" value="F:cysteine-type deubiquitinase activity"/>
    <property type="evidence" value="ECO:0007669"/>
    <property type="project" value="UniProtKB-EC"/>
</dbReference>
<name>A0A7R8UMW1_HERIL</name>
<evidence type="ECO:0000256" key="5">
    <source>
        <dbReference type="ARBA" id="ARBA00022786"/>
    </source>
</evidence>
<feature type="compositionally biased region" description="Low complexity" evidence="11">
    <location>
        <begin position="966"/>
        <end position="983"/>
    </location>
</feature>
<feature type="region of interest" description="Disordered" evidence="11">
    <location>
        <begin position="918"/>
        <end position="989"/>
    </location>
</feature>
<keyword evidence="14" id="KW-1185">Reference proteome</keyword>
<feature type="compositionally biased region" description="Low complexity" evidence="11">
    <location>
        <begin position="871"/>
        <end position="888"/>
    </location>
</feature>
<dbReference type="PANTHER" id="PTHR24006">
    <property type="entry name" value="UBIQUITIN CARBOXYL-TERMINAL HYDROLASE"/>
    <property type="match status" value="1"/>
</dbReference>
<keyword evidence="7" id="KW-0788">Thiol protease</keyword>
<evidence type="ECO:0000256" key="2">
    <source>
        <dbReference type="ARBA" id="ARBA00009085"/>
    </source>
</evidence>
<dbReference type="PROSITE" id="PS00972">
    <property type="entry name" value="USP_1"/>
    <property type="match status" value="1"/>
</dbReference>
<dbReference type="PANTHER" id="PTHR24006:SF702">
    <property type="entry name" value="UBIQUITIN CARBOXYL-TERMINAL HYDROLASE 47"/>
    <property type="match status" value="1"/>
</dbReference>